<reference evidence="4 5" key="1">
    <citation type="submission" date="2024-11" db="EMBL/GenBank/DDBJ databases">
        <title>Chromosome-level genome assembly of the freshwater bivalve Anodonta woodiana.</title>
        <authorList>
            <person name="Chen X."/>
        </authorList>
    </citation>
    <scope>NUCLEOTIDE SEQUENCE [LARGE SCALE GENOMIC DNA]</scope>
    <source>
        <strain evidence="4">MN2024</strain>
        <tissue evidence="4">Gills</tissue>
    </source>
</reference>
<evidence type="ECO:0000256" key="2">
    <source>
        <dbReference type="ARBA" id="ARBA00022741"/>
    </source>
</evidence>
<dbReference type="CDD" id="cd10229">
    <property type="entry name" value="ASKHA_NBD_HSP70_HSPA12"/>
    <property type="match status" value="1"/>
</dbReference>
<dbReference type="PANTHER" id="PTHR14187">
    <property type="entry name" value="ALPHA KINASE/ELONGATION FACTOR 2 KINASE"/>
    <property type="match status" value="1"/>
</dbReference>
<dbReference type="Proteomes" id="UP001634394">
    <property type="component" value="Unassembled WGS sequence"/>
</dbReference>
<dbReference type="EMBL" id="JBJQND010000019">
    <property type="protein sequence ID" value="KAL3831305.1"/>
    <property type="molecule type" value="Genomic_DNA"/>
</dbReference>
<organism evidence="4 5">
    <name type="scientific">Sinanodonta woodiana</name>
    <name type="common">Chinese pond mussel</name>
    <name type="synonym">Anodonta woodiana</name>
    <dbReference type="NCBI Taxonomy" id="1069815"/>
    <lineage>
        <taxon>Eukaryota</taxon>
        <taxon>Metazoa</taxon>
        <taxon>Spiralia</taxon>
        <taxon>Lophotrochozoa</taxon>
        <taxon>Mollusca</taxon>
        <taxon>Bivalvia</taxon>
        <taxon>Autobranchia</taxon>
        <taxon>Heteroconchia</taxon>
        <taxon>Palaeoheterodonta</taxon>
        <taxon>Unionida</taxon>
        <taxon>Unionoidea</taxon>
        <taxon>Unionidae</taxon>
        <taxon>Unioninae</taxon>
        <taxon>Sinanodonta</taxon>
    </lineage>
</organism>
<dbReference type="PANTHER" id="PTHR14187:SF46">
    <property type="entry name" value="HEAT SHOCK 70 KDA PROTEIN 12A"/>
    <property type="match status" value="1"/>
</dbReference>
<dbReference type="InterPro" id="IPR013126">
    <property type="entry name" value="Hsp_70_fam"/>
</dbReference>
<evidence type="ECO:0000313" key="5">
    <source>
        <dbReference type="Proteomes" id="UP001634394"/>
    </source>
</evidence>
<evidence type="ECO:0000256" key="3">
    <source>
        <dbReference type="ARBA" id="ARBA00022840"/>
    </source>
</evidence>
<comment type="caution">
    <text evidence="4">The sequence shown here is derived from an EMBL/GenBank/DDBJ whole genome shotgun (WGS) entry which is preliminary data.</text>
</comment>
<dbReference type="Gene3D" id="3.30.420.40">
    <property type="match status" value="2"/>
</dbReference>
<proteinExistence type="inferred from homology"/>
<comment type="similarity">
    <text evidence="1">Belongs to the heat shock protein 70 family.</text>
</comment>
<protein>
    <submittedName>
        <fullName evidence="4">Uncharacterized protein</fullName>
    </submittedName>
</protein>
<dbReference type="AlphaFoldDB" id="A0ABD3T344"/>
<accession>A0ABD3T344</accession>
<keyword evidence="5" id="KW-1185">Reference proteome</keyword>
<dbReference type="Pfam" id="PF00012">
    <property type="entry name" value="HSP70"/>
    <property type="match status" value="1"/>
</dbReference>
<dbReference type="InterPro" id="IPR043129">
    <property type="entry name" value="ATPase_NBD"/>
</dbReference>
<evidence type="ECO:0000313" key="4">
    <source>
        <dbReference type="EMBL" id="KAL3831305.1"/>
    </source>
</evidence>
<dbReference type="GO" id="GO:0005524">
    <property type="term" value="F:ATP binding"/>
    <property type="evidence" value="ECO:0007669"/>
    <property type="project" value="UniProtKB-KW"/>
</dbReference>
<name>A0ABD3T344_SINWO</name>
<evidence type="ECO:0000256" key="1">
    <source>
        <dbReference type="ARBA" id="ARBA00007381"/>
    </source>
</evidence>
<gene>
    <name evidence="4" type="ORF">ACJMK2_023075</name>
</gene>
<dbReference type="SUPFAM" id="SSF53067">
    <property type="entry name" value="Actin-like ATPase domain"/>
    <property type="match status" value="2"/>
</dbReference>
<keyword evidence="3" id="KW-0067">ATP-binding</keyword>
<keyword evidence="2" id="KW-0547">Nucleotide-binding</keyword>
<sequence>MAIEKNKLVVAAIDFGTTYTGYAFSLKSDPMRIYQNEWYATSTEAYSIFAKAPTTVLFRPDGTFHSFGFEAEDEFFMLNESEKKAWYYFHEFKMKLYSTKNLNRNSLIEEFLGKSMPAIHVFAESIRYLKDQLEEALQVKGITVSMKDILWVVTVPAIWSDSAKQLMREAANRAGIHNEDLILALEPEAASIWCKEDPAMNLQNYFQPGRKYVLLDIGGGTTDISAHEVLEDNTLREIHRATGDALGGINVDKKFKHFMTLLFGRDVFTRFLIQHNNDYLELIRNFRIKKKTISSSQERFSIRLPSTLGEIVLELKGCDINTLILQSKFSKVASYSSDKLKIDYTKMREFFDDTIRGILQCIQRVLSTPAVSPVDTMLVVGGFSGSLLFQDNLKTNFPNVKIVIPKDGEMAILKGAVLLGYKPHIISERISRYTYGVSYNSPFIEGEHPEKLMIFAGGEKRCHLLFEKIIQINQSVRSGSTVIFYRCTNVVNDNERQKALSTKVFSSTLENPIYCTDEGTNQIGEIIRSPPVGGWPDVVESRIDITAGESEFRVKVFEVSTGREFESKFDFLQ</sequence>